<keyword evidence="2" id="KW-0812">Transmembrane</keyword>
<name>A0AA38N2Z9_9AGAR</name>
<reference evidence="4" key="2">
    <citation type="journal article" date="2023" name="Proc. Natl. Acad. Sci. U.S.A.">
        <title>A global phylogenomic analysis of the shiitake genus Lentinula.</title>
        <authorList>
            <person name="Sierra-Patev S."/>
            <person name="Min B."/>
            <person name="Naranjo-Ortiz M."/>
            <person name="Looney B."/>
            <person name="Konkel Z."/>
            <person name="Slot J.C."/>
            <person name="Sakamoto Y."/>
            <person name="Steenwyk J.L."/>
            <person name="Rokas A."/>
            <person name="Carro J."/>
            <person name="Camarero S."/>
            <person name="Ferreira P."/>
            <person name="Molpeceres G."/>
            <person name="Ruiz-Duenas F.J."/>
            <person name="Serrano A."/>
            <person name="Henrissat B."/>
            <person name="Drula E."/>
            <person name="Hughes K.W."/>
            <person name="Mata J.L."/>
            <person name="Ishikawa N.K."/>
            <person name="Vargas-Isla R."/>
            <person name="Ushijima S."/>
            <person name="Smith C.A."/>
            <person name="Donoghue J."/>
            <person name="Ahrendt S."/>
            <person name="Andreopoulos W."/>
            <person name="He G."/>
            <person name="LaButti K."/>
            <person name="Lipzen A."/>
            <person name="Ng V."/>
            <person name="Riley R."/>
            <person name="Sandor L."/>
            <person name="Barry K."/>
            <person name="Martinez A.T."/>
            <person name="Xiao Y."/>
            <person name="Gibbons J.G."/>
            <person name="Terashima K."/>
            <person name="Grigoriev I.V."/>
            <person name="Hibbett D."/>
        </authorList>
    </citation>
    <scope>NUCLEOTIDE SEQUENCE</scope>
    <source>
        <strain evidence="4">ET3784</strain>
    </source>
</reference>
<evidence type="ECO:0000313" key="4">
    <source>
        <dbReference type="EMBL" id="KAJ3733743.1"/>
    </source>
</evidence>
<gene>
    <name evidence="4" type="ORF">DFJ43DRAFT_1152921</name>
</gene>
<dbReference type="EMBL" id="JANVFO010000016">
    <property type="protein sequence ID" value="KAJ3733743.1"/>
    <property type="molecule type" value="Genomic_DNA"/>
</dbReference>
<evidence type="ECO:0000256" key="1">
    <source>
        <dbReference type="SAM" id="MobiDB-lite"/>
    </source>
</evidence>
<dbReference type="Proteomes" id="UP001176059">
    <property type="component" value="Unassembled WGS sequence"/>
</dbReference>
<proteinExistence type="predicted"/>
<keyword evidence="3" id="KW-0732">Signal</keyword>
<keyword evidence="5" id="KW-1185">Reference proteome</keyword>
<feature type="transmembrane region" description="Helical" evidence="2">
    <location>
        <begin position="54"/>
        <end position="74"/>
    </location>
</feature>
<feature type="chain" id="PRO_5041419292" evidence="3">
    <location>
        <begin position="24"/>
        <end position="140"/>
    </location>
</feature>
<keyword evidence="2" id="KW-0472">Membrane</keyword>
<evidence type="ECO:0000256" key="2">
    <source>
        <dbReference type="SAM" id="Phobius"/>
    </source>
</evidence>
<keyword evidence="2" id="KW-1133">Transmembrane helix</keyword>
<sequence length="140" mass="15737">MFGLWPTLNFLVVFCHLMHGIDAAPLVAPRSRACFDENDNPTACPQAKWSKSKIIIICTIVGIVLILMIASYIVKYRRTQRQIIRPLARPLTVRAYPQLDSQSTILPRRYESPQKGQALQPYAVSESDTSIVPPPPAYTL</sequence>
<accession>A0AA38N2Z9</accession>
<reference evidence="4" key="1">
    <citation type="submission" date="2022-08" db="EMBL/GenBank/DDBJ databases">
        <authorList>
            <consortium name="DOE Joint Genome Institute"/>
            <person name="Min B."/>
            <person name="Sierra-Patev S."/>
            <person name="Naranjo-Ortiz M."/>
            <person name="Looney B."/>
            <person name="Konkel Z."/>
            <person name="Slot J.C."/>
            <person name="Sakamoto Y."/>
            <person name="Steenwyk J.L."/>
            <person name="Rokas A."/>
            <person name="Carro J."/>
            <person name="Camarero S."/>
            <person name="Ferreira P."/>
            <person name="Molpeceres G."/>
            <person name="Ruiz-duenas F.J."/>
            <person name="Serrano A."/>
            <person name="Henrissat B."/>
            <person name="Drula E."/>
            <person name="Hughes K.W."/>
            <person name="Mata J.L."/>
            <person name="Ishikawa N.K."/>
            <person name="Vargas-Isla R."/>
            <person name="Ushijima S."/>
            <person name="Smith C.A."/>
            <person name="Ahrendt S."/>
            <person name="Andreopoulos W."/>
            <person name="He G."/>
            <person name="LaButti K."/>
            <person name="Lipzen A."/>
            <person name="Ng V."/>
            <person name="Riley R."/>
            <person name="Sandor L."/>
            <person name="Barry K."/>
            <person name="Martinez A.T."/>
            <person name="Xiao Y."/>
            <person name="Gibbons J.G."/>
            <person name="Terashima K."/>
            <person name="Hibbett D.S."/>
            <person name="Grigoriev I.V."/>
        </authorList>
    </citation>
    <scope>NUCLEOTIDE SEQUENCE</scope>
    <source>
        <strain evidence="4">ET3784</strain>
    </source>
</reference>
<protein>
    <submittedName>
        <fullName evidence="4">Uncharacterized protein</fullName>
    </submittedName>
</protein>
<comment type="caution">
    <text evidence="4">The sequence shown here is derived from an EMBL/GenBank/DDBJ whole genome shotgun (WGS) entry which is preliminary data.</text>
</comment>
<dbReference type="AlphaFoldDB" id="A0AA38N2Z9"/>
<feature type="region of interest" description="Disordered" evidence="1">
    <location>
        <begin position="117"/>
        <end position="140"/>
    </location>
</feature>
<evidence type="ECO:0000256" key="3">
    <source>
        <dbReference type="SAM" id="SignalP"/>
    </source>
</evidence>
<evidence type="ECO:0000313" key="5">
    <source>
        <dbReference type="Proteomes" id="UP001176059"/>
    </source>
</evidence>
<organism evidence="4 5">
    <name type="scientific">Lentinula guzmanii</name>
    <dbReference type="NCBI Taxonomy" id="2804957"/>
    <lineage>
        <taxon>Eukaryota</taxon>
        <taxon>Fungi</taxon>
        <taxon>Dikarya</taxon>
        <taxon>Basidiomycota</taxon>
        <taxon>Agaricomycotina</taxon>
        <taxon>Agaricomycetes</taxon>
        <taxon>Agaricomycetidae</taxon>
        <taxon>Agaricales</taxon>
        <taxon>Marasmiineae</taxon>
        <taxon>Omphalotaceae</taxon>
        <taxon>Lentinula</taxon>
    </lineage>
</organism>
<feature type="signal peptide" evidence="3">
    <location>
        <begin position="1"/>
        <end position="23"/>
    </location>
</feature>